<dbReference type="PANTHER" id="PTHR43792">
    <property type="entry name" value="GNAT FAMILY, PUTATIVE (AFU_ORTHOLOGUE AFUA_3G00765)-RELATED-RELATED"/>
    <property type="match status" value="1"/>
</dbReference>
<protein>
    <submittedName>
        <fullName evidence="2">GNAT family N-acetyltransferase</fullName>
    </submittedName>
</protein>
<evidence type="ECO:0000313" key="2">
    <source>
        <dbReference type="EMBL" id="GAA1524036.1"/>
    </source>
</evidence>
<proteinExistence type="predicted"/>
<dbReference type="Proteomes" id="UP001500363">
    <property type="component" value="Unassembled WGS sequence"/>
</dbReference>
<comment type="caution">
    <text evidence="2">The sequence shown here is derived from an EMBL/GenBank/DDBJ whole genome shotgun (WGS) entry which is preliminary data.</text>
</comment>
<keyword evidence="3" id="KW-1185">Reference proteome</keyword>
<reference evidence="2 3" key="1">
    <citation type="journal article" date="2019" name="Int. J. Syst. Evol. Microbiol.">
        <title>The Global Catalogue of Microorganisms (GCM) 10K type strain sequencing project: providing services to taxonomists for standard genome sequencing and annotation.</title>
        <authorList>
            <consortium name="The Broad Institute Genomics Platform"/>
            <consortium name="The Broad Institute Genome Sequencing Center for Infectious Disease"/>
            <person name="Wu L."/>
            <person name="Ma J."/>
        </authorList>
    </citation>
    <scope>NUCLEOTIDE SEQUENCE [LARGE SCALE GENOMIC DNA]</scope>
    <source>
        <strain evidence="2 3">JCM 14303</strain>
    </source>
</reference>
<dbReference type="Gene3D" id="3.40.630.30">
    <property type="match status" value="1"/>
</dbReference>
<dbReference type="InterPro" id="IPR016181">
    <property type="entry name" value="Acyl_CoA_acyltransferase"/>
</dbReference>
<dbReference type="PROSITE" id="PS51186">
    <property type="entry name" value="GNAT"/>
    <property type="match status" value="1"/>
</dbReference>
<evidence type="ECO:0000313" key="3">
    <source>
        <dbReference type="Proteomes" id="UP001500363"/>
    </source>
</evidence>
<accession>A0ABN2APL0</accession>
<name>A0ABN2APL0_9ACTN</name>
<sequence>MAVEYAGEMAGVLAAPELYGFTGGEPPSVEQLTERYRRQVAGPGRAGEYWLNWVISLDGVLVGYVQATVIGAEAEIAWVVGADWQGRGIAREAAVGLAGWLREQGAGLLLAHVHPEHVASAKVAAAAGLRATGELDDDGEQRWEG</sequence>
<dbReference type="Pfam" id="PF13302">
    <property type="entry name" value="Acetyltransf_3"/>
    <property type="match status" value="1"/>
</dbReference>
<gene>
    <name evidence="2" type="ORF">GCM10009741_26850</name>
</gene>
<organism evidence="2 3">
    <name type="scientific">Kribbella lupini</name>
    <dbReference type="NCBI Taxonomy" id="291602"/>
    <lineage>
        <taxon>Bacteria</taxon>
        <taxon>Bacillati</taxon>
        <taxon>Actinomycetota</taxon>
        <taxon>Actinomycetes</taxon>
        <taxon>Propionibacteriales</taxon>
        <taxon>Kribbellaceae</taxon>
        <taxon>Kribbella</taxon>
    </lineage>
</organism>
<dbReference type="CDD" id="cd04301">
    <property type="entry name" value="NAT_SF"/>
    <property type="match status" value="1"/>
</dbReference>
<dbReference type="InterPro" id="IPR051531">
    <property type="entry name" value="N-acetyltransferase"/>
</dbReference>
<dbReference type="InterPro" id="IPR000182">
    <property type="entry name" value="GNAT_dom"/>
</dbReference>
<dbReference type="EMBL" id="BAAANC010000002">
    <property type="protein sequence ID" value="GAA1524036.1"/>
    <property type="molecule type" value="Genomic_DNA"/>
</dbReference>
<dbReference type="SUPFAM" id="SSF55729">
    <property type="entry name" value="Acyl-CoA N-acyltransferases (Nat)"/>
    <property type="match status" value="1"/>
</dbReference>
<evidence type="ECO:0000259" key="1">
    <source>
        <dbReference type="PROSITE" id="PS51186"/>
    </source>
</evidence>
<feature type="domain" description="N-acetyltransferase" evidence="1">
    <location>
        <begin position="1"/>
        <end position="145"/>
    </location>
</feature>